<protein>
    <recommendedName>
        <fullName evidence="3">Nal1 C-terminal domain-containing protein</fullName>
    </recommendedName>
</protein>
<dbReference type="Gene3D" id="2.40.10.10">
    <property type="entry name" value="Trypsin-like serine proteases"/>
    <property type="match status" value="1"/>
</dbReference>
<accession>A0A1L3GLD7</accession>
<evidence type="ECO:0000313" key="5">
    <source>
        <dbReference type="Proteomes" id="UP000182517"/>
    </source>
</evidence>
<dbReference type="EMBL" id="CP015519">
    <property type="protein sequence ID" value="APG26734.1"/>
    <property type="molecule type" value="Genomic_DNA"/>
</dbReference>
<dbReference type="SUPFAM" id="SSF50494">
    <property type="entry name" value="Trypsin-like serine proteases"/>
    <property type="match status" value="1"/>
</dbReference>
<feature type="transmembrane region" description="Helical" evidence="2">
    <location>
        <begin position="54"/>
        <end position="78"/>
    </location>
</feature>
<feature type="domain" description="Nal1 C-terminal" evidence="3">
    <location>
        <begin position="322"/>
        <end position="403"/>
    </location>
</feature>
<sequence>MLTPSHHEGEQQATDLQFEDGRASERGTFEKLGFFSLMTSSERKWAMRNPITRYATYSFSLMTFLLTLLFSAGGAMALGPENLDLPEQATVVFDQNHPAIKAVMAVQNRHTEKLMGEPGVVGTATGLSAHGQPAVLVLVESFHSARAAHIPAVLDGQPVAVKITGKITALKKGGIPATPGEDDTSTVCDVDPAAPFDRAVPIGVSTGHPAITAGTIGARVTDGTNVYALSNNHVYADENLASYNDEILQPGAFDGGSIGPNGTLIDGDEIGTLHDFEEIVFSASAGNIIDAALAESAQDLLSNNTPCDGYGTPKSSTLAPRVNLKVKKYGRTTGLTSGIITAINATVNVGYDSGTARFVNQIIIEPGGFSAGGDSGSLVVAVGKGRTKADERKPVGLLFAGSTTITVANPIDAVLDRFGVTIDGE</sequence>
<keyword evidence="2" id="KW-0812">Transmembrane</keyword>
<keyword evidence="2" id="KW-0472">Membrane</keyword>
<feature type="region of interest" description="Disordered" evidence="1">
    <location>
        <begin position="1"/>
        <end position="22"/>
    </location>
</feature>
<feature type="compositionally biased region" description="Basic and acidic residues" evidence="1">
    <location>
        <begin position="1"/>
        <end position="10"/>
    </location>
</feature>
<dbReference type="InterPro" id="IPR057904">
    <property type="entry name" value="Nal1_C"/>
</dbReference>
<keyword evidence="2" id="KW-1133">Transmembrane helix</keyword>
<dbReference type="KEGG" id="pef:A7E78_01960"/>
<gene>
    <name evidence="4" type="ORF">A7E78_01960</name>
</gene>
<name>A0A1L3GLD7_9BACT</name>
<evidence type="ECO:0000313" key="4">
    <source>
        <dbReference type="EMBL" id="APG26734.1"/>
    </source>
</evidence>
<evidence type="ECO:0000256" key="2">
    <source>
        <dbReference type="SAM" id="Phobius"/>
    </source>
</evidence>
<organism evidence="4 5">
    <name type="scientific">Syntrophotalea acetylenivorans</name>
    <dbReference type="NCBI Taxonomy" id="1842532"/>
    <lineage>
        <taxon>Bacteria</taxon>
        <taxon>Pseudomonadati</taxon>
        <taxon>Thermodesulfobacteriota</taxon>
        <taxon>Desulfuromonadia</taxon>
        <taxon>Desulfuromonadales</taxon>
        <taxon>Syntrophotaleaceae</taxon>
        <taxon>Syntrophotalea</taxon>
    </lineage>
</organism>
<dbReference type="InterPro" id="IPR043504">
    <property type="entry name" value="Peptidase_S1_PA_chymotrypsin"/>
</dbReference>
<dbReference type="STRING" id="1842532.A7E78_01960"/>
<dbReference type="AlphaFoldDB" id="A0A1L3GLD7"/>
<evidence type="ECO:0000259" key="3">
    <source>
        <dbReference type="Pfam" id="PF25819"/>
    </source>
</evidence>
<evidence type="ECO:0000256" key="1">
    <source>
        <dbReference type="SAM" id="MobiDB-lite"/>
    </source>
</evidence>
<dbReference type="Proteomes" id="UP000182517">
    <property type="component" value="Chromosome"/>
</dbReference>
<proteinExistence type="predicted"/>
<dbReference type="Pfam" id="PF25819">
    <property type="entry name" value="Nal1_C"/>
    <property type="match status" value="1"/>
</dbReference>
<dbReference type="InterPro" id="IPR009003">
    <property type="entry name" value="Peptidase_S1_PA"/>
</dbReference>
<keyword evidence="5" id="KW-1185">Reference proteome</keyword>
<reference evidence="4 5" key="1">
    <citation type="journal article" date="2017" name="Genome Announc.">
        <title>Complete Genome Sequences of Two Acetylene-Fermenting Pelobacter acetylenicus Strains.</title>
        <authorList>
            <person name="Sutton J.M."/>
            <person name="Baesman S.M."/>
            <person name="Fierst J.L."/>
            <person name="Poret-Peterson A.T."/>
            <person name="Oremland R.S."/>
            <person name="Dunlap D.S."/>
            <person name="Akob D.M."/>
        </authorList>
    </citation>
    <scope>NUCLEOTIDE SEQUENCE [LARGE SCALE GENOMIC DNA]</scope>
    <source>
        <strain evidence="4 5">SFB93</strain>
    </source>
</reference>